<feature type="transmembrane region" description="Helical" evidence="2">
    <location>
        <begin position="53"/>
        <end position="74"/>
    </location>
</feature>
<proteinExistence type="predicted"/>
<feature type="region of interest" description="Disordered" evidence="1">
    <location>
        <begin position="192"/>
        <end position="218"/>
    </location>
</feature>
<dbReference type="AlphaFoldDB" id="A0A6A6HM46"/>
<dbReference type="Pfam" id="PF04749">
    <property type="entry name" value="PLAC8"/>
    <property type="match status" value="1"/>
</dbReference>
<feature type="compositionally biased region" description="Polar residues" evidence="1">
    <location>
        <begin position="192"/>
        <end position="201"/>
    </location>
</feature>
<evidence type="ECO:0008006" key="5">
    <source>
        <dbReference type="Google" id="ProtNLM"/>
    </source>
</evidence>
<dbReference type="Proteomes" id="UP000800092">
    <property type="component" value="Unassembled WGS sequence"/>
</dbReference>
<dbReference type="EMBL" id="ML991773">
    <property type="protein sequence ID" value="KAF2239175.1"/>
    <property type="molecule type" value="Genomic_DNA"/>
</dbReference>
<keyword evidence="2" id="KW-0812">Transmembrane</keyword>
<dbReference type="OrthoDB" id="1045822at2759"/>
<reference evidence="3" key="1">
    <citation type="journal article" date="2020" name="Stud. Mycol.">
        <title>101 Dothideomycetes genomes: a test case for predicting lifestyles and emergence of pathogens.</title>
        <authorList>
            <person name="Haridas S."/>
            <person name="Albert R."/>
            <person name="Binder M."/>
            <person name="Bloem J."/>
            <person name="Labutti K."/>
            <person name="Salamov A."/>
            <person name="Andreopoulos B."/>
            <person name="Baker S."/>
            <person name="Barry K."/>
            <person name="Bills G."/>
            <person name="Bluhm B."/>
            <person name="Cannon C."/>
            <person name="Castanera R."/>
            <person name="Culley D."/>
            <person name="Daum C."/>
            <person name="Ezra D."/>
            <person name="Gonzalez J."/>
            <person name="Henrissat B."/>
            <person name="Kuo A."/>
            <person name="Liang C."/>
            <person name="Lipzen A."/>
            <person name="Lutzoni F."/>
            <person name="Magnuson J."/>
            <person name="Mondo S."/>
            <person name="Nolan M."/>
            <person name="Ohm R."/>
            <person name="Pangilinan J."/>
            <person name="Park H.-J."/>
            <person name="Ramirez L."/>
            <person name="Alfaro M."/>
            <person name="Sun H."/>
            <person name="Tritt A."/>
            <person name="Yoshinaga Y."/>
            <person name="Zwiers L.-H."/>
            <person name="Turgeon B."/>
            <person name="Goodwin S."/>
            <person name="Spatafora J."/>
            <person name="Crous P."/>
            <person name="Grigoriev I."/>
        </authorList>
    </citation>
    <scope>NUCLEOTIDE SEQUENCE</scope>
    <source>
        <strain evidence="3">Tuck. ex Michener</strain>
    </source>
</reference>
<dbReference type="NCBIfam" id="TIGR01571">
    <property type="entry name" value="A_thal_Cys_rich"/>
    <property type="match status" value="1"/>
</dbReference>
<name>A0A6A6HM46_VIRVR</name>
<organism evidence="3 4">
    <name type="scientific">Viridothelium virens</name>
    <name type="common">Speckled blister lichen</name>
    <name type="synonym">Trypethelium virens</name>
    <dbReference type="NCBI Taxonomy" id="1048519"/>
    <lineage>
        <taxon>Eukaryota</taxon>
        <taxon>Fungi</taxon>
        <taxon>Dikarya</taxon>
        <taxon>Ascomycota</taxon>
        <taxon>Pezizomycotina</taxon>
        <taxon>Dothideomycetes</taxon>
        <taxon>Dothideomycetes incertae sedis</taxon>
        <taxon>Trypetheliales</taxon>
        <taxon>Trypetheliaceae</taxon>
        <taxon>Viridothelium</taxon>
    </lineage>
</organism>
<feature type="transmembrane region" description="Helical" evidence="2">
    <location>
        <begin position="86"/>
        <end position="107"/>
    </location>
</feature>
<gene>
    <name evidence="3" type="ORF">EV356DRAFT_563295</name>
</gene>
<keyword evidence="4" id="KW-1185">Reference proteome</keyword>
<evidence type="ECO:0000256" key="1">
    <source>
        <dbReference type="SAM" id="MobiDB-lite"/>
    </source>
</evidence>
<sequence length="218" mass="25361">MVQPQANRLERADASDFEDWRMRSERLMATPEKALRPASSTPRKWHTRSTGCLWPVTTCCLAVWCPCVLFSRIHHRTRKDRTMSDFKIVNTTCILWCGAATLGLQWIPQLMQRADLRQKYNIQGDWMSDLFCAFCCNCCDMIQQEKESIFREEELPLSAAQYSNNEQMQYSTQFPRTPEQHGVHLLHPEPSMQTMSSQRSMDSYPASKGTPHRYSDDI</sequence>
<evidence type="ECO:0000313" key="3">
    <source>
        <dbReference type="EMBL" id="KAF2239175.1"/>
    </source>
</evidence>
<keyword evidence="2" id="KW-0472">Membrane</keyword>
<dbReference type="PANTHER" id="PTHR15907">
    <property type="entry name" value="DUF614 FAMILY PROTEIN-RELATED"/>
    <property type="match status" value="1"/>
</dbReference>
<evidence type="ECO:0000313" key="4">
    <source>
        <dbReference type="Proteomes" id="UP000800092"/>
    </source>
</evidence>
<keyword evidence="2" id="KW-1133">Transmembrane helix</keyword>
<dbReference type="InterPro" id="IPR006461">
    <property type="entry name" value="PLAC_motif_containing"/>
</dbReference>
<evidence type="ECO:0000256" key="2">
    <source>
        <dbReference type="SAM" id="Phobius"/>
    </source>
</evidence>
<protein>
    <recommendedName>
        <fullName evidence="5">PLAC8-domain-containing protein</fullName>
    </recommendedName>
</protein>
<accession>A0A6A6HM46</accession>